<protein>
    <recommendedName>
        <fullName evidence="3">ESX-1 secretion-associated protein</fullName>
    </recommendedName>
</protein>
<proteinExistence type="predicted"/>
<keyword evidence="2" id="KW-1185">Reference proteome</keyword>
<dbReference type="KEGG" id="nwl:NWFMUON74_01720"/>
<gene>
    <name evidence="1" type="ORF">NWFMUON74_01720</name>
</gene>
<evidence type="ECO:0008006" key="3">
    <source>
        <dbReference type="Google" id="ProtNLM"/>
    </source>
</evidence>
<dbReference type="Proteomes" id="UP000516173">
    <property type="component" value="Chromosome"/>
</dbReference>
<accession>A0A7G1KC00</accession>
<organism evidence="1 2">
    <name type="scientific">Nocardia wallacei</name>
    <dbReference type="NCBI Taxonomy" id="480035"/>
    <lineage>
        <taxon>Bacteria</taxon>
        <taxon>Bacillati</taxon>
        <taxon>Actinomycetota</taxon>
        <taxon>Actinomycetes</taxon>
        <taxon>Mycobacteriales</taxon>
        <taxon>Nocardiaceae</taxon>
        <taxon>Nocardia</taxon>
    </lineage>
</organism>
<evidence type="ECO:0000313" key="2">
    <source>
        <dbReference type="Proteomes" id="UP000516173"/>
    </source>
</evidence>
<evidence type="ECO:0000313" key="1">
    <source>
        <dbReference type="EMBL" id="BCK52400.1"/>
    </source>
</evidence>
<sequence>MEGEAVEVDPDALRAWSKWLDGLSGDFKGLADGVNSAATGDPFPGTDLGTSVTGVRDQVKSALAMFSSRPAEMAEIAKGAGDKYEIHDTDFANQLRSMGGPQ</sequence>
<name>A0A7G1KC00_9NOCA</name>
<dbReference type="EMBL" id="AP023396">
    <property type="protein sequence ID" value="BCK52400.1"/>
    <property type="molecule type" value="Genomic_DNA"/>
</dbReference>
<reference evidence="1 2" key="1">
    <citation type="submission" date="2020-08" db="EMBL/GenBank/DDBJ databases">
        <title>Genome Sequencing of Nocardia wallacei strain FMUON74 and assembly.</title>
        <authorList>
            <person name="Toyokawa M."/>
            <person name="Uesaka K."/>
        </authorList>
    </citation>
    <scope>NUCLEOTIDE SEQUENCE [LARGE SCALE GENOMIC DNA]</scope>
    <source>
        <strain evidence="1 2">FMUON74</strain>
    </source>
</reference>
<dbReference type="AlphaFoldDB" id="A0A7G1KC00"/>